<feature type="region of interest" description="Disordered" evidence="1">
    <location>
        <begin position="36"/>
        <end position="70"/>
    </location>
</feature>
<name>A0A1I1E611_9GAMM</name>
<accession>A0A1I1E611</accession>
<dbReference type="Proteomes" id="UP000199058">
    <property type="component" value="Unassembled WGS sequence"/>
</dbReference>
<evidence type="ECO:0000313" key="2">
    <source>
        <dbReference type="EMBL" id="SFB80718.1"/>
    </source>
</evidence>
<evidence type="ECO:0000313" key="3">
    <source>
        <dbReference type="Proteomes" id="UP000199058"/>
    </source>
</evidence>
<gene>
    <name evidence="2" type="ORF">SAMN05660443_0248</name>
</gene>
<organism evidence="2 3">
    <name type="scientific">Marinospirillum celere</name>
    <dbReference type="NCBI Taxonomy" id="1122252"/>
    <lineage>
        <taxon>Bacteria</taxon>
        <taxon>Pseudomonadati</taxon>
        <taxon>Pseudomonadota</taxon>
        <taxon>Gammaproteobacteria</taxon>
        <taxon>Oceanospirillales</taxon>
        <taxon>Oceanospirillaceae</taxon>
        <taxon>Marinospirillum</taxon>
    </lineage>
</organism>
<feature type="compositionally biased region" description="Low complexity" evidence="1">
    <location>
        <begin position="36"/>
        <end position="48"/>
    </location>
</feature>
<sequence length="70" mass="7186">MPKAIAITAIQKPEQKIPAGAEFEASQEEIDSLIAKGAAKLPTTKTAAPEQDDQKPTGKQPGKTGAAGSK</sequence>
<dbReference type="EMBL" id="FOLH01000001">
    <property type="protein sequence ID" value="SFB80718.1"/>
    <property type="molecule type" value="Genomic_DNA"/>
</dbReference>
<evidence type="ECO:0000256" key="1">
    <source>
        <dbReference type="SAM" id="MobiDB-lite"/>
    </source>
</evidence>
<dbReference type="STRING" id="1122252.SAMN05660443_0248"/>
<proteinExistence type="predicted"/>
<dbReference type="RefSeq" id="WP_091957988.1">
    <property type="nucleotide sequence ID" value="NZ_FOLH01000001.1"/>
</dbReference>
<dbReference type="AlphaFoldDB" id="A0A1I1E611"/>
<keyword evidence="3" id="KW-1185">Reference proteome</keyword>
<protein>
    <submittedName>
        <fullName evidence="2">Uncharacterized protein</fullName>
    </submittedName>
</protein>
<reference evidence="2 3" key="1">
    <citation type="submission" date="2016-10" db="EMBL/GenBank/DDBJ databases">
        <authorList>
            <person name="de Groot N.N."/>
        </authorList>
    </citation>
    <scope>NUCLEOTIDE SEQUENCE [LARGE SCALE GENOMIC DNA]</scope>
    <source>
        <strain evidence="2 3">DSM 18438</strain>
    </source>
</reference>